<organism evidence="17 18">
    <name type="scientific">Rhynchophorus ferrugineus</name>
    <name type="common">Red palm weevil</name>
    <name type="synonym">Curculio ferrugineus</name>
    <dbReference type="NCBI Taxonomy" id="354439"/>
    <lineage>
        <taxon>Eukaryota</taxon>
        <taxon>Metazoa</taxon>
        <taxon>Ecdysozoa</taxon>
        <taxon>Arthropoda</taxon>
        <taxon>Hexapoda</taxon>
        <taxon>Insecta</taxon>
        <taxon>Pterygota</taxon>
        <taxon>Neoptera</taxon>
        <taxon>Endopterygota</taxon>
        <taxon>Coleoptera</taxon>
        <taxon>Polyphaga</taxon>
        <taxon>Cucujiformia</taxon>
        <taxon>Curculionidae</taxon>
        <taxon>Dryophthorinae</taxon>
        <taxon>Rhynchophorus</taxon>
    </lineage>
</organism>
<evidence type="ECO:0000256" key="16">
    <source>
        <dbReference type="SAM" id="Phobius"/>
    </source>
</evidence>
<comment type="similarity">
    <text evidence="2 15">Belongs to the sodium:neurotransmitter symporter (SNF) (TC 2.A.22) family.</text>
</comment>
<dbReference type="GO" id="GO:0015179">
    <property type="term" value="F:L-amino acid transmembrane transporter activity"/>
    <property type="evidence" value="ECO:0007669"/>
    <property type="project" value="TreeGrafter"/>
</dbReference>
<feature type="transmembrane region" description="Helical" evidence="16">
    <location>
        <begin position="546"/>
        <end position="568"/>
    </location>
</feature>
<feature type="transmembrane region" description="Helical" evidence="16">
    <location>
        <begin position="390"/>
        <end position="411"/>
    </location>
</feature>
<feature type="transmembrane region" description="Helical" evidence="16">
    <location>
        <begin position="332"/>
        <end position="353"/>
    </location>
</feature>
<evidence type="ECO:0000313" key="17">
    <source>
        <dbReference type="EMBL" id="KAF7278380.1"/>
    </source>
</evidence>
<keyword evidence="9" id="KW-0406">Ion transport</keyword>
<dbReference type="PANTHER" id="PTHR11616:SF321">
    <property type="entry name" value="SODIUM-DEPENDENT NUTRIENT AMINO ACID TRANSPORTER 1-RELATED"/>
    <property type="match status" value="1"/>
</dbReference>
<proteinExistence type="inferred from homology"/>
<keyword evidence="8 14" id="KW-0915">Sodium</keyword>
<feature type="transmembrane region" description="Helical" evidence="16">
    <location>
        <begin position="123"/>
        <end position="154"/>
    </location>
</feature>
<evidence type="ECO:0000256" key="8">
    <source>
        <dbReference type="ARBA" id="ARBA00023053"/>
    </source>
</evidence>
<feature type="transmembrane region" description="Helical" evidence="16">
    <location>
        <begin position="295"/>
        <end position="320"/>
    </location>
</feature>
<keyword evidence="12" id="KW-0739">Sodium transport</keyword>
<evidence type="ECO:0000256" key="13">
    <source>
        <dbReference type="ARBA" id="ARBA00037785"/>
    </source>
</evidence>
<dbReference type="Pfam" id="PF00209">
    <property type="entry name" value="SNF"/>
    <property type="match status" value="1"/>
</dbReference>
<comment type="subcellular location">
    <subcellularLocation>
        <location evidence="1">Membrane</location>
        <topology evidence="1">Multi-pass membrane protein</topology>
    </subcellularLocation>
</comment>
<comment type="function">
    <text evidence="13">Unusual broad substrate spectrum amino acid:sodium cotransporter that promotes absorption of the D isomers of essential amino acids. Neutral amino acids are the preferred substrates, especially methionine and phenylalanine.</text>
</comment>
<evidence type="ECO:0000256" key="5">
    <source>
        <dbReference type="ARBA" id="ARBA00022847"/>
    </source>
</evidence>
<evidence type="ECO:0000256" key="6">
    <source>
        <dbReference type="ARBA" id="ARBA00022970"/>
    </source>
</evidence>
<dbReference type="Proteomes" id="UP000625711">
    <property type="component" value="Unassembled WGS sequence"/>
</dbReference>
<evidence type="ECO:0000256" key="2">
    <source>
        <dbReference type="ARBA" id="ARBA00006459"/>
    </source>
</evidence>
<dbReference type="GO" id="GO:0046872">
    <property type="term" value="F:metal ion binding"/>
    <property type="evidence" value="ECO:0007669"/>
    <property type="project" value="UniProtKB-KW"/>
</dbReference>
<feature type="binding site" evidence="14">
    <location>
        <position position="409"/>
    </location>
    <ligand>
        <name>Na(+)</name>
        <dbReference type="ChEBI" id="CHEBI:29101"/>
        <label>1</label>
    </ligand>
</feature>
<evidence type="ECO:0000256" key="14">
    <source>
        <dbReference type="PIRSR" id="PIRSR600175-1"/>
    </source>
</evidence>
<gene>
    <name evidence="17" type="ORF">GWI33_008509</name>
</gene>
<evidence type="ECO:0000256" key="3">
    <source>
        <dbReference type="ARBA" id="ARBA00022448"/>
    </source>
</evidence>
<keyword evidence="10 16" id="KW-0472">Membrane</keyword>
<sequence>MDTNHKFDGRDNPAFTAELGDLDKTKNGNNIPYKADEAGEEETENRAQWGHGLEFLMSCIAMSVGLGNIWRFPFTAKENGGAAFLIPYLIVLTVIGRPLYYMEMALGQFSSRGNVKMYEKMSPVLKCIGFGQLIGSICVATYYCSLMAITLVYLGNSFTSNLPWINCNDGWNDHELLEGRECVSASSNQSGGGNVISSSELFFRIDVLRQRLNIDDGIGLPDLKLSLCLLASWIVTLLVSIKGVKSSGKASYFLALFPYVIMITLLIKAATLEGAGDGIKHFFSAEWSKLLEADVWYAAVSQCFFSLNVGFGSIIMFSSFNSFDHKINRDAFVITTLDTFTSLLSGTTIFGILGNLAKELNVDVSEVVSGGGTALAFISYPDAIAKFNNVPWLFAILFFFMLFVLGIGSLAALQASANTVIHDAFPKLKPWIISCTTATVMFFIGLMYVTPGGQYMLELVDHFGGTFIIYVFVIMEVLAVIFLYGLRQFCLDVEFMTKSKVNLYFRLCWGVIMPVLLISIFIYFLYAMETPTYGENRDPYPPGILAFGWSILGIGILQAIFWLCYYLYANREYPARKIIPKTFSTKTWSPVGAKRTYEWRQFKNDRLLQDRCKEGNIIVQKIRFIFLGR</sequence>
<dbReference type="GO" id="GO:0005283">
    <property type="term" value="F:amino acid:sodium symporter activity"/>
    <property type="evidence" value="ECO:0007669"/>
    <property type="project" value="TreeGrafter"/>
</dbReference>
<keyword evidence="18" id="KW-1185">Reference proteome</keyword>
<feature type="transmembrane region" description="Helical" evidence="16">
    <location>
        <begin position="507"/>
        <end position="526"/>
    </location>
</feature>
<feature type="binding site" evidence="14">
    <location>
        <position position="68"/>
    </location>
    <ligand>
        <name>Na(+)</name>
        <dbReference type="ChEBI" id="CHEBI:29101"/>
        <label>1</label>
    </ligand>
</feature>
<feature type="binding site" evidence="14">
    <location>
        <position position="405"/>
    </location>
    <ligand>
        <name>Na(+)</name>
        <dbReference type="ChEBI" id="CHEBI:29101"/>
        <label>1</label>
    </ligand>
</feature>
<dbReference type="PANTHER" id="PTHR11616">
    <property type="entry name" value="SODIUM/CHLORIDE DEPENDENT TRANSPORTER"/>
    <property type="match status" value="1"/>
</dbReference>
<keyword evidence="3 15" id="KW-0813">Transport</keyword>
<protein>
    <recommendedName>
        <fullName evidence="15">Transporter</fullName>
    </recommendedName>
</protein>
<evidence type="ECO:0000256" key="9">
    <source>
        <dbReference type="ARBA" id="ARBA00023065"/>
    </source>
</evidence>
<dbReference type="PRINTS" id="PR00176">
    <property type="entry name" value="NANEUSMPORT"/>
</dbReference>
<dbReference type="NCBIfam" id="NF037979">
    <property type="entry name" value="Na_transp"/>
    <property type="match status" value="1"/>
</dbReference>
<reference evidence="17" key="1">
    <citation type="submission" date="2020-08" db="EMBL/GenBank/DDBJ databases">
        <title>Genome sequencing and assembly of the red palm weevil Rhynchophorus ferrugineus.</title>
        <authorList>
            <person name="Dias G.B."/>
            <person name="Bergman C.M."/>
            <person name="Manee M."/>
        </authorList>
    </citation>
    <scope>NUCLEOTIDE SEQUENCE</scope>
    <source>
        <strain evidence="17">AA-2017</strain>
        <tissue evidence="17">Whole larva</tissue>
    </source>
</reference>
<feature type="binding site" evidence="14">
    <location>
        <position position="64"/>
    </location>
    <ligand>
        <name>Na(+)</name>
        <dbReference type="ChEBI" id="CHEBI:29101"/>
        <label>1</label>
    </ligand>
</feature>
<dbReference type="CDD" id="cd10324">
    <property type="entry name" value="SLC6sbd"/>
    <property type="match status" value="1"/>
</dbReference>
<feature type="transmembrane region" description="Helical" evidence="16">
    <location>
        <begin position="431"/>
        <end position="450"/>
    </location>
</feature>
<keyword evidence="4 15" id="KW-0812">Transmembrane</keyword>
<keyword evidence="5 15" id="KW-0769">Symport</keyword>
<keyword evidence="7 16" id="KW-1133">Transmembrane helix</keyword>
<evidence type="ECO:0000256" key="4">
    <source>
        <dbReference type="ARBA" id="ARBA00022692"/>
    </source>
</evidence>
<evidence type="ECO:0000256" key="1">
    <source>
        <dbReference type="ARBA" id="ARBA00004141"/>
    </source>
</evidence>
<feature type="binding site" evidence="14">
    <location>
        <position position="306"/>
    </location>
    <ligand>
        <name>Na(+)</name>
        <dbReference type="ChEBI" id="CHEBI:29101"/>
        <label>1</label>
    </ligand>
</feature>
<dbReference type="SUPFAM" id="SSF161070">
    <property type="entry name" value="SNF-like"/>
    <property type="match status" value="1"/>
</dbReference>
<accession>A0A834II23</accession>
<name>A0A834II23_RHYFE</name>
<feature type="transmembrane region" description="Helical" evidence="16">
    <location>
        <begin position="253"/>
        <end position="275"/>
    </location>
</feature>
<keyword evidence="6" id="KW-0029">Amino-acid transport</keyword>
<dbReference type="GO" id="GO:0005886">
    <property type="term" value="C:plasma membrane"/>
    <property type="evidence" value="ECO:0007669"/>
    <property type="project" value="TreeGrafter"/>
</dbReference>
<dbReference type="AlphaFoldDB" id="A0A834II23"/>
<keyword evidence="14" id="KW-0479">Metal-binding</keyword>
<dbReference type="PROSITE" id="PS50267">
    <property type="entry name" value="NA_NEUROTRAN_SYMP_3"/>
    <property type="match status" value="1"/>
</dbReference>
<dbReference type="OrthoDB" id="6581954at2759"/>
<evidence type="ECO:0000313" key="18">
    <source>
        <dbReference type="Proteomes" id="UP000625711"/>
    </source>
</evidence>
<dbReference type="GO" id="GO:0089718">
    <property type="term" value="P:amino acid import across plasma membrane"/>
    <property type="evidence" value="ECO:0007669"/>
    <property type="project" value="TreeGrafter"/>
</dbReference>
<dbReference type="InterPro" id="IPR037272">
    <property type="entry name" value="SNS_sf"/>
</dbReference>
<keyword evidence="11" id="KW-0325">Glycoprotein</keyword>
<feature type="transmembrane region" description="Helical" evidence="16">
    <location>
        <begin position="462"/>
        <end position="486"/>
    </location>
</feature>
<dbReference type="InterPro" id="IPR000175">
    <property type="entry name" value="Na/ntran_symport"/>
</dbReference>
<dbReference type="PROSITE" id="PS00610">
    <property type="entry name" value="NA_NEUROTRAN_SYMP_1"/>
    <property type="match status" value="1"/>
</dbReference>
<feature type="transmembrane region" description="Helical" evidence="16">
    <location>
        <begin position="82"/>
        <end position="102"/>
    </location>
</feature>
<evidence type="ECO:0000256" key="15">
    <source>
        <dbReference type="RuleBase" id="RU003732"/>
    </source>
</evidence>
<evidence type="ECO:0000256" key="7">
    <source>
        <dbReference type="ARBA" id="ARBA00022989"/>
    </source>
</evidence>
<evidence type="ECO:0000256" key="10">
    <source>
        <dbReference type="ARBA" id="ARBA00023136"/>
    </source>
</evidence>
<evidence type="ECO:0000256" key="12">
    <source>
        <dbReference type="ARBA" id="ARBA00023201"/>
    </source>
</evidence>
<evidence type="ECO:0000256" key="11">
    <source>
        <dbReference type="ARBA" id="ARBA00023180"/>
    </source>
</evidence>
<comment type="caution">
    <text evidence="17">The sequence shown here is derived from an EMBL/GenBank/DDBJ whole genome shotgun (WGS) entry which is preliminary data.</text>
</comment>
<dbReference type="EMBL" id="JAACXV010000402">
    <property type="protein sequence ID" value="KAF7278380.1"/>
    <property type="molecule type" value="Genomic_DNA"/>
</dbReference>